<dbReference type="SMART" id="SM00054">
    <property type="entry name" value="EFh"/>
    <property type="match status" value="3"/>
</dbReference>
<accession>A0ABP0W8J7</accession>
<evidence type="ECO:0000313" key="5">
    <source>
        <dbReference type="EMBL" id="CAK9262256.1"/>
    </source>
</evidence>
<evidence type="ECO:0000313" key="6">
    <source>
        <dbReference type="Proteomes" id="UP001497444"/>
    </source>
</evidence>
<feature type="domain" description="EF-hand" evidence="4">
    <location>
        <begin position="113"/>
        <end position="148"/>
    </location>
</feature>
<evidence type="ECO:0000256" key="2">
    <source>
        <dbReference type="ARBA" id="ARBA00022737"/>
    </source>
</evidence>
<dbReference type="InterPro" id="IPR002048">
    <property type="entry name" value="EF_hand_dom"/>
</dbReference>
<dbReference type="EMBL" id="OZ020109">
    <property type="protein sequence ID" value="CAK9262256.1"/>
    <property type="molecule type" value="Genomic_DNA"/>
</dbReference>
<dbReference type="Proteomes" id="UP001497444">
    <property type="component" value="Chromosome 14"/>
</dbReference>
<dbReference type="Gene3D" id="1.10.238.10">
    <property type="entry name" value="EF-hand"/>
    <property type="match status" value="1"/>
</dbReference>
<dbReference type="PROSITE" id="PS51257">
    <property type="entry name" value="PROKAR_LIPOPROTEIN"/>
    <property type="match status" value="1"/>
</dbReference>
<dbReference type="PROSITE" id="PS50222">
    <property type="entry name" value="EF_HAND_2"/>
    <property type="match status" value="2"/>
</dbReference>
<dbReference type="InterPro" id="IPR011992">
    <property type="entry name" value="EF-hand-dom_pair"/>
</dbReference>
<keyword evidence="6" id="KW-1185">Reference proteome</keyword>
<protein>
    <recommendedName>
        <fullName evidence="4">EF-hand domain-containing protein</fullName>
    </recommendedName>
</protein>
<dbReference type="SUPFAM" id="SSF47473">
    <property type="entry name" value="EF-hand"/>
    <property type="match status" value="1"/>
</dbReference>
<dbReference type="PROSITE" id="PS00018">
    <property type="entry name" value="EF_HAND_1"/>
    <property type="match status" value="3"/>
</dbReference>
<keyword evidence="1" id="KW-0479">Metal-binding</keyword>
<evidence type="ECO:0000259" key="4">
    <source>
        <dbReference type="PROSITE" id="PS50222"/>
    </source>
</evidence>
<dbReference type="InterPro" id="IPR018247">
    <property type="entry name" value="EF_Hand_1_Ca_BS"/>
</dbReference>
<dbReference type="PANTHER" id="PTHR45942">
    <property type="entry name" value="PROTEIN PHOSPATASE 3 REGULATORY SUBUNIT B ALPHA ISOFORM TYPE 1"/>
    <property type="match status" value="1"/>
</dbReference>
<feature type="domain" description="EF-hand" evidence="4">
    <location>
        <begin position="149"/>
        <end position="184"/>
    </location>
</feature>
<dbReference type="Pfam" id="PF13833">
    <property type="entry name" value="EF-hand_8"/>
    <property type="match status" value="1"/>
</dbReference>
<name>A0ABP0W8J7_9BRYO</name>
<reference evidence="5" key="1">
    <citation type="submission" date="2024-02" db="EMBL/GenBank/DDBJ databases">
        <authorList>
            <consortium name="ELIXIR-Norway"/>
            <consortium name="Elixir Norway"/>
        </authorList>
    </citation>
    <scope>NUCLEOTIDE SEQUENCE</scope>
</reference>
<dbReference type="CDD" id="cd00051">
    <property type="entry name" value="EFh"/>
    <property type="match status" value="1"/>
</dbReference>
<organism evidence="5 6">
    <name type="scientific">Sphagnum jensenii</name>
    <dbReference type="NCBI Taxonomy" id="128206"/>
    <lineage>
        <taxon>Eukaryota</taxon>
        <taxon>Viridiplantae</taxon>
        <taxon>Streptophyta</taxon>
        <taxon>Embryophyta</taxon>
        <taxon>Bryophyta</taxon>
        <taxon>Sphagnophytina</taxon>
        <taxon>Sphagnopsida</taxon>
        <taxon>Sphagnales</taxon>
        <taxon>Sphagnaceae</taxon>
        <taxon>Sphagnum</taxon>
    </lineage>
</organism>
<sequence length="874" mass="97906">MKYTHGVYPGQSLAACLLRFSEMSRLKKIVALVIATRVLEEETIASLTQEFKSVDVCGGPIDLKDLIQFLRHERCLLKRHQIQHLMDAADLDKNGTLDSHEFLAATLPPKTIENEQNVAAAFKFFDRNHDGFIELSEVYDTCKNLNLTTSMEELKAPFSEVDQNGDGLIDRSEFMVMMRGATSSNGLPSPNVMFSTGANWRVTLLTHLTNPIIAKMQIKEAEKWRRNNDHGRSAQTRVCTHDTPHQFEDVDKLRWLEIHTDVEDYSTQNVDVELAVHDQELKVKGIPPSPIPVLIKSASLPSIPIDEDNMDAFYSCSDDQQYDSELDICSSKTKAGGDGVVFAGRRVPDGKMEFFFLRVEDMVRVVRVGLEYAKVEVSPKLEVHVIGVEKEEWDSVWQSWNLVPQRQNMQVGVGQFYFGTLDVSMFQIGDNEGFSEDVAATPEHLSDEQMARTFGVSLEGGRNAGTIMSHDLHKPQDDGTQYVPLTYGLVKQLLKEVGNCSSSSSSSTIDNGAIDLMGGNVGTEMEPNNDLDPRTLSRQAMGGDMLVGDNDKGKQLGEISDEELEENTLKVIVRPIPGGVFYTNKTQKVPQPPNQKLKDVSISPKLVFRFIKKGKFDKKMDIRLQPMFNLTGVEPDDGNGNSFGWYQDRIQISMSCAQASITKAPCFDEIVEKQIIDLTDGLVKSNSITAKASTKTTIGLPHLVSIQPEIGAEGTHRQDVQSQQTTHMMTTQILGGFNTIDRSDTNAGQLHMHIIFAHELTPNIWTSHKIRQAFAQSGICQNLRPKIKSIWTPSNNAQREPYFFGASRDLSLYQCNDNTKSNCTKETFTQHFNVQMFVNHQMSHLKTKAIPKFQDLKEGEKVDNVIEVSNRISF</sequence>
<keyword evidence="3" id="KW-0106">Calcium</keyword>
<keyword evidence="2" id="KW-0677">Repeat</keyword>
<evidence type="ECO:0000256" key="3">
    <source>
        <dbReference type="ARBA" id="ARBA00022837"/>
    </source>
</evidence>
<proteinExistence type="predicted"/>
<dbReference type="Pfam" id="PF13499">
    <property type="entry name" value="EF-hand_7"/>
    <property type="match status" value="1"/>
</dbReference>
<gene>
    <name evidence="5" type="ORF">CSSPJE1EN1_LOCUS7734</name>
</gene>
<evidence type="ECO:0000256" key="1">
    <source>
        <dbReference type="ARBA" id="ARBA00022723"/>
    </source>
</evidence>